<sequence>MAESLIITLIHHPKFGYMLQPSFALFRHETEVYTIVEIASTSSSAFSLLGNDEQEIVKSAERYADKNLMLSYSREKSEAAFLQKVTEKDIDLYIRPFIEHRHREIRALILKTNIPVFIRNKIQIRDFRINQALELMKAPSRMVFIFRNKETFTYTAKVQNGKSEITLDGRFFAPLVSSPALAVIGSQLHHFMDIDAKKLIPFFSKKQIEVPANSVADYIRKFVVQCVKNYETIGEGVTIFEQKHNPVAVLTLEKGMDLLPVLNLRFQYGDKLFSIDKPYKKEVELHDNEGDFSIGWYYRDRDWEERHIQMLTDSGLYKTPTGHFVTTAMVANLPDRLDHTDKNDTGPSGVVEWLNLHSDLLKNFELRQSFGKLLYYTGEIGLQMDVNDTNDWFDIHCVACFGEVAIPFVKFKDLILNDIREYVLPDGRIAILPREWFMRFREMFRYGIVSDNDIRLSNYYFRVKELVENGRFSDKNGEWRPQHVIEMPKKLKATLRPYQETGFHWLVYLYENGFGGCLADDMGLGKTLQTIALLLHIYDKAPVMAKIKEKVSRQLSLFDEPLFRGDGRDWEDVGDVGERGDREDREGRRDREHKGNCVGDRIPPSLIVMPTSLIHNWMNELEKFAPSLNVYVHTGNTRLQGDRFAKSVSDNHIVLTTYGIIRQDIHFLSDYPFHYLILDESQYIKNPSSQIFSAVKRLSSAYKLALTGTPVENSLSDLWAQMDFLNDNILGKQGEFKMRFREADVVNDEWERQQLLKIIDPFILRRSKEEVAPELPPLTDEIIYCEMEDDQALLYNEEKNKIRNLLMEQYKEDNRLYSTAALSSLMRLRLLANHPKISMPDYEGSSSKLEQVMAQSDILFSENHKVLIFSSFVKHLEIIASRFDNRGWRYAWLTGSTVNREAVIDRFNSDGDVRAFFISLKAGGTGLNLTAADYVFIIDPWWNPAAEMQAVSRAHRIGQERKVTLYRFITKGTIEEKIQRLQRYKKALTDALVKPQLSMTEIQELLD</sequence>
<dbReference type="Pfam" id="PF00176">
    <property type="entry name" value="SNF2-rel_dom"/>
    <property type="match status" value="1"/>
</dbReference>
<dbReference type="EMBL" id="LT605205">
    <property type="protein sequence ID" value="SCD19370.1"/>
    <property type="molecule type" value="Genomic_DNA"/>
</dbReference>
<organism evidence="5 6">
    <name type="scientific">Proteiniphilum saccharofermentans</name>
    <dbReference type="NCBI Taxonomy" id="1642647"/>
    <lineage>
        <taxon>Bacteria</taxon>
        <taxon>Pseudomonadati</taxon>
        <taxon>Bacteroidota</taxon>
        <taxon>Bacteroidia</taxon>
        <taxon>Bacteroidales</taxon>
        <taxon>Dysgonomonadaceae</taxon>
        <taxon>Proteiniphilum</taxon>
    </lineage>
</organism>
<dbReference type="InterPro" id="IPR027417">
    <property type="entry name" value="P-loop_NTPase"/>
</dbReference>
<dbReference type="InterPro" id="IPR001650">
    <property type="entry name" value="Helicase_C-like"/>
</dbReference>
<dbReference type="SMART" id="SM00490">
    <property type="entry name" value="HELICc"/>
    <property type="match status" value="1"/>
</dbReference>
<evidence type="ECO:0000256" key="2">
    <source>
        <dbReference type="SAM" id="MobiDB-lite"/>
    </source>
</evidence>
<accession>A0A1R3SWN3</accession>
<keyword evidence="1" id="KW-0378">Hydrolase</keyword>
<dbReference type="Proteomes" id="UP000187464">
    <property type="component" value="Chromosome I"/>
</dbReference>
<dbReference type="InterPro" id="IPR000330">
    <property type="entry name" value="SNF2_N"/>
</dbReference>
<dbReference type="KEGG" id="psac:PSM36_0540"/>
<dbReference type="CDD" id="cd18793">
    <property type="entry name" value="SF2_C_SNF"/>
    <property type="match status" value="1"/>
</dbReference>
<reference evidence="6" key="1">
    <citation type="submission" date="2016-08" db="EMBL/GenBank/DDBJ databases">
        <authorList>
            <person name="Wibberg D."/>
        </authorList>
    </citation>
    <scope>NUCLEOTIDE SEQUENCE [LARGE SCALE GENOMIC DNA]</scope>
</reference>
<name>A0A1R3SWN3_9BACT</name>
<evidence type="ECO:0000256" key="1">
    <source>
        <dbReference type="ARBA" id="ARBA00022801"/>
    </source>
</evidence>
<dbReference type="STRING" id="1642647.PSM36_0540"/>
<evidence type="ECO:0000259" key="3">
    <source>
        <dbReference type="PROSITE" id="PS51192"/>
    </source>
</evidence>
<dbReference type="InterPro" id="IPR038718">
    <property type="entry name" value="SNF2-like_sf"/>
</dbReference>
<dbReference type="PROSITE" id="PS51194">
    <property type="entry name" value="HELICASE_CTER"/>
    <property type="match status" value="1"/>
</dbReference>
<feature type="domain" description="Helicase ATP-binding" evidence="3">
    <location>
        <begin position="507"/>
        <end position="728"/>
    </location>
</feature>
<dbReference type="PANTHER" id="PTHR10799">
    <property type="entry name" value="SNF2/RAD54 HELICASE FAMILY"/>
    <property type="match status" value="1"/>
</dbReference>
<dbReference type="Gene3D" id="3.40.50.300">
    <property type="entry name" value="P-loop containing nucleotide triphosphate hydrolases"/>
    <property type="match status" value="1"/>
</dbReference>
<dbReference type="InterPro" id="IPR049730">
    <property type="entry name" value="SNF2/RAD54-like_C"/>
</dbReference>
<feature type="region of interest" description="Disordered" evidence="2">
    <location>
        <begin position="573"/>
        <end position="595"/>
    </location>
</feature>
<keyword evidence="6" id="KW-1185">Reference proteome</keyword>
<evidence type="ECO:0000259" key="4">
    <source>
        <dbReference type="PROSITE" id="PS51194"/>
    </source>
</evidence>
<dbReference type="GO" id="GO:0016787">
    <property type="term" value="F:hydrolase activity"/>
    <property type="evidence" value="ECO:0007669"/>
    <property type="project" value="UniProtKB-KW"/>
</dbReference>
<dbReference type="GO" id="GO:0005524">
    <property type="term" value="F:ATP binding"/>
    <property type="evidence" value="ECO:0007669"/>
    <property type="project" value="InterPro"/>
</dbReference>
<dbReference type="PROSITE" id="PS51192">
    <property type="entry name" value="HELICASE_ATP_BIND_1"/>
    <property type="match status" value="1"/>
</dbReference>
<dbReference type="InterPro" id="IPR014001">
    <property type="entry name" value="Helicase_ATP-bd"/>
</dbReference>
<feature type="domain" description="Helicase C-terminal" evidence="4">
    <location>
        <begin position="848"/>
        <end position="1006"/>
    </location>
</feature>
<dbReference type="SUPFAM" id="SSF52540">
    <property type="entry name" value="P-loop containing nucleoside triphosphate hydrolases"/>
    <property type="match status" value="2"/>
</dbReference>
<dbReference type="AlphaFoldDB" id="A0A1R3SWN3"/>
<dbReference type="SMART" id="SM00487">
    <property type="entry name" value="DEXDc"/>
    <property type="match status" value="1"/>
</dbReference>
<evidence type="ECO:0000313" key="5">
    <source>
        <dbReference type="EMBL" id="SCD19370.1"/>
    </source>
</evidence>
<proteinExistence type="predicted"/>
<dbReference type="Pfam" id="PF00271">
    <property type="entry name" value="Helicase_C"/>
    <property type="match status" value="1"/>
</dbReference>
<gene>
    <name evidence="5" type="ORF">PSM36_0540</name>
</gene>
<dbReference type="Gene3D" id="3.40.50.10810">
    <property type="entry name" value="Tandem AAA-ATPase domain"/>
    <property type="match status" value="2"/>
</dbReference>
<evidence type="ECO:0000313" key="6">
    <source>
        <dbReference type="Proteomes" id="UP000187464"/>
    </source>
</evidence>
<protein>
    <submittedName>
        <fullName evidence="5">Uncharacterized protein</fullName>
    </submittedName>
</protein>